<name>A0ABV2AHJ2_9EUKA</name>
<organism evidence="2 3">
    <name type="scientific">Bonamia ostreae</name>
    <dbReference type="NCBI Taxonomy" id="126728"/>
    <lineage>
        <taxon>Eukaryota</taxon>
        <taxon>Sar</taxon>
        <taxon>Rhizaria</taxon>
        <taxon>Endomyxa</taxon>
        <taxon>Ascetosporea</taxon>
        <taxon>Haplosporida</taxon>
        <taxon>Bonamia</taxon>
    </lineage>
</organism>
<feature type="compositionally biased region" description="Polar residues" evidence="1">
    <location>
        <begin position="209"/>
        <end position="223"/>
    </location>
</feature>
<evidence type="ECO:0000313" key="3">
    <source>
        <dbReference type="Proteomes" id="UP001439008"/>
    </source>
</evidence>
<gene>
    <name evidence="2" type="ORF">MHBO_000759</name>
</gene>
<accession>A0ABV2AHJ2</accession>
<dbReference type="Proteomes" id="UP001439008">
    <property type="component" value="Unassembled WGS sequence"/>
</dbReference>
<proteinExistence type="predicted"/>
<keyword evidence="3" id="KW-1185">Reference proteome</keyword>
<protein>
    <submittedName>
        <fullName evidence="2">Uncharacterized protein</fullName>
    </submittedName>
</protein>
<feature type="region of interest" description="Disordered" evidence="1">
    <location>
        <begin position="146"/>
        <end position="339"/>
    </location>
</feature>
<feature type="compositionally biased region" description="Low complexity" evidence="1">
    <location>
        <begin position="153"/>
        <end position="170"/>
    </location>
</feature>
<dbReference type="EMBL" id="JBDODL010000142">
    <property type="protein sequence ID" value="MES1918863.1"/>
    <property type="molecule type" value="Genomic_DNA"/>
</dbReference>
<sequence>MASVESSYISKENEIDHASDFSFKRFPSYQHNPTMVYPQMNAMGANVSGAPPLNEGLPNQRNRFLYESRTHNVNQWSQDPQSQQKAIYAAAASAANLDSLYSENNRFGDKVPFLGSFFDRQALRNEFEHFILLKLAAGKETDLTDGPLPSYLATHSKAATSPPTSSPSATEKTETPKKPTEKLLKKQFFDDFPESSSNKNSEQNEERPAQQNYSRRGSAQNRNGDFRAKRYDGNGQSNRYRGRRGNYRGNSRRGDNFRRGNYRGRGNYKKSDEDNFYQKPEQVEELSERSESAEVEPVEEAAWGKAGDSGVSFGDDDNGKNDVSFGDDKKSGEQNVEFE</sequence>
<comment type="caution">
    <text evidence="2">The sequence shown here is derived from an EMBL/GenBank/DDBJ whole genome shotgun (WGS) entry which is preliminary data.</text>
</comment>
<feature type="compositionally biased region" description="Basic and acidic residues" evidence="1">
    <location>
        <begin position="171"/>
        <end position="189"/>
    </location>
</feature>
<evidence type="ECO:0000313" key="2">
    <source>
        <dbReference type="EMBL" id="MES1918863.1"/>
    </source>
</evidence>
<reference evidence="2 3" key="1">
    <citation type="journal article" date="2024" name="BMC Biol.">
        <title>Comparative genomics of Ascetosporea gives new insight into the evolutionary basis for animal parasitism in Rhizaria.</title>
        <authorList>
            <person name="Hiltunen Thoren M."/>
            <person name="Onut-Brannstrom I."/>
            <person name="Alfjorden A."/>
            <person name="Peckova H."/>
            <person name="Swords F."/>
            <person name="Hooper C."/>
            <person name="Holzer A.S."/>
            <person name="Bass D."/>
            <person name="Burki F."/>
        </authorList>
    </citation>
    <scope>NUCLEOTIDE SEQUENCE [LARGE SCALE GENOMIC DNA]</scope>
    <source>
        <strain evidence="2">20-A016</strain>
    </source>
</reference>
<evidence type="ECO:0000256" key="1">
    <source>
        <dbReference type="SAM" id="MobiDB-lite"/>
    </source>
</evidence>